<accession>A0ABT8FCM7</accession>
<evidence type="ECO:0000313" key="2">
    <source>
        <dbReference type="EMBL" id="MDN4172448.1"/>
    </source>
</evidence>
<evidence type="ECO:0008006" key="4">
    <source>
        <dbReference type="Google" id="ProtNLM"/>
    </source>
</evidence>
<dbReference type="RefSeq" id="WP_300951370.1">
    <property type="nucleotide sequence ID" value="NZ_JAUHJQ010000002.1"/>
</dbReference>
<reference evidence="2" key="1">
    <citation type="submission" date="2023-06" db="EMBL/GenBank/DDBJ databases">
        <title>Draft genome sequence of Nocardioides sp. SOB77.</title>
        <authorList>
            <person name="Zhang G."/>
        </authorList>
    </citation>
    <scope>NUCLEOTIDE SEQUENCE</scope>
    <source>
        <strain evidence="2">SOB77</strain>
    </source>
</reference>
<dbReference type="EMBL" id="JAUHJQ010000002">
    <property type="protein sequence ID" value="MDN4172448.1"/>
    <property type="molecule type" value="Genomic_DNA"/>
</dbReference>
<evidence type="ECO:0000313" key="3">
    <source>
        <dbReference type="Proteomes" id="UP001168620"/>
    </source>
</evidence>
<comment type="caution">
    <text evidence="2">The sequence shown here is derived from an EMBL/GenBank/DDBJ whole genome shotgun (WGS) entry which is preliminary data.</text>
</comment>
<protein>
    <recommendedName>
        <fullName evidence="4">EfeO-type cupredoxin-like domain-containing protein</fullName>
    </recommendedName>
</protein>
<organism evidence="2 3">
    <name type="scientific">Nocardioides oceani</name>
    <dbReference type="NCBI Taxonomy" id="3058369"/>
    <lineage>
        <taxon>Bacteria</taxon>
        <taxon>Bacillati</taxon>
        <taxon>Actinomycetota</taxon>
        <taxon>Actinomycetes</taxon>
        <taxon>Propionibacteriales</taxon>
        <taxon>Nocardioidaceae</taxon>
        <taxon>Nocardioides</taxon>
    </lineage>
</organism>
<proteinExistence type="predicted"/>
<keyword evidence="1" id="KW-0732">Signal</keyword>
<feature type="signal peptide" evidence="1">
    <location>
        <begin position="1"/>
        <end position="23"/>
    </location>
</feature>
<gene>
    <name evidence="2" type="ORF">QWY28_05800</name>
</gene>
<name>A0ABT8FCM7_9ACTN</name>
<dbReference type="PROSITE" id="PS51257">
    <property type="entry name" value="PROKAR_LIPOPROTEIN"/>
    <property type="match status" value="1"/>
</dbReference>
<evidence type="ECO:0000256" key="1">
    <source>
        <dbReference type="SAM" id="SignalP"/>
    </source>
</evidence>
<dbReference type="Proteomes" id="UP001168620">
    <property type="component" value="Unassembled WGS sequence"/>
</dbReference>
<dbReference type="SUPFAM" id="SSF49503">
    <property type="entry name" value="Cupredoxins"/>
    <property type="match status" value="1"/>
</dbReference>
<dbReference type="InterPro" id="IPR008972">
    <property type="entry name" value="Cupredoxin"/>
</dbReference>
<sequence>MQTTRRLAATTAVLALTLAGATACGDDEPAPESSGDPKTIEVTFEGGTVTPNGERIEVGVGQEVELVVQADESGEIHVHSTPEQSLEYGTGTTTLPITLDQPGVVEVESHDLDQVIVQLEVR</sequence>
<keyword evidence="3" id="KW-1185">Reference proteome</keyword>
<feature type="chain" id="PRO_5045211367" description="EfeO-type cupredoxin-like domain-containing protein" evidence="1">
    <location>
        <begin position="24"/>
        <end position="122"/>
    </location>
</feature>